<keyword evidence="6" id="KW-0408">Iron</keyword>
<dbReference type="Pfam" id="PF07715">
    <property type="entry name" value="Plug"/>
    <property type="match status" value="1"/>
</dbReference>
<keyword evidence="9 11" id="KW-0472">Membrane</keyword>
<dbReference type="Gene3D" id="2.40.170.20">
    <property type="entry name" value="TonB-dependent receptor, beta-barrel domain"/>
    <property type="match status" value="1"/>
</dbReference>
<evidence type="ECO:0000256" key="12">
    <source>
        <dbReference type="RuleBase" id="RU003357"/>
    </source>
</evidence>
<dbReference type="InterPro" id="IPR012910">
    <property type="entry name" value="Plug_dom"/>
</dbReference>
<organism evidence="16 17">
    <name type="scientific">Seongchinamella sediminis</name>
    <dbReference type="NCBI Taxonomy" id="2283635"/>
    <lineage>
        <taxon>Bacteria</taxon>
        <taxon>Pseudomonadati</taxon>
        <taxon>Pseudomonadota</taxon>
        <taxon>Gammaproteobacteria</taxon>
        <taxon>Cellvibrionales</taxon>
        <taxon>Halieaceae</taxon>
        <taxon>Seongchinamella</taxon>
    </lineage>
</organism>
<dbReference type="RefSeq" id="WP_117956818.1">
    <property type="nucleotide sequence ID" value="NZ_QRAN01000022.1"/>
</dbReference>
<evidence type="ECO:0000256" key="7">
    <source>
        <dbReference type="ARBA" id="ARBA00023065"/>
    </source>
</evidence>
<keyword evidence="13" id="KW-0732">Signal</keyword>
<dbReference type="Proteomes" id="UP000265509">
    <property type="component" value="Unassembled WGS sequence"/>
</dbReference>
<feature type="domain" description="TonB-dependent receptor plug" evidence="15">
    <location>
        <begin position="41"/>
        <end position="151"/>
    </location>
</feature>
<evidence type="ECO:0000256" key="11">
    <source>
        <dbReference type="PROSITE-ProRule" id="PRU01360"/>
    </source>
</evidence>
<evidence type="ECO:0000256" key="5">
    <source>
        <dbReference type="ARBA" id="ARBA00022692"/>
    </source>
</evidence>
<evidence type="ECO:0000313" key="16">
    <source>
        <dbReference type="EMBL" id="RLQ20630.1"/>
    </source>
</evidence>
<evidence type="ECO:0000259" key="15">
    <source>
        <dbReference type="Pfam" id="PF07715"/>
    </source>
</evidence>
<evidence type="ECO:0000259" key="14">
    <source>
        <dbReference type="Pfam" id="PF00593"/>
    </source>
</evidence>
<comment type="subcellular location">
    <subcellularLocation>
        <location evidence="1 11">Cell outer membrane</location>
        <topology evidence="1 11">Multi-pass membrane protein</topology>
    </subcellularLocation>
</comment>
<reference evidence="16 17" key="1">
    <citation type="submission" date="2018-07" db="EMBL/GenBank/DDBJ databases">
        <title>Halioglobus sp. genome submission.</title>
        <authorList>
            <person name="Ye M.-Q."/>
            <person name="Du Z.-J."/>
        </authorList>
    </citation>
    <scope>NUCLEOTIDE SEQUENCE [LARGE SCALE GENOMIC DNA]</scope>
    <source>
        <strain evidence="16 17">U0301</strain>
    </source>
</reference>
<evidence type="ECO:0000256" key="9">
    <source>
        <dbReference type="ARBA" id="ARBA00023136"/>
    </source>
</evidence>
<dbReference type="InterPro" id="IPR036942">
    <property type="entry name" value="Beta-barrel_TonB_sf"/>
</dbReference>
<evidence type="ECO:0000256" key="4">
    <source>
        <dbReference type="ARBA" id="ARBA00022496"/>
    </source>
</evidence>
<evidence type="ECO:0000256" key="1">
    <source>
        <dbReference type="ARBA" id="ARBA00004571"/>
    </source>
</evidence>
<dbReference type="EMBL" id="QRAN01000022">
    <property type="protein sequence ID" value="RLQ20630.1"/>
    <property type="molecule type" value="Genomic_DNA"/>
</dbReference>
<feature type="domain" description="TonB-dependent receptor-like beta-barrel" evidence="14">
    <location>
        <begin position="250"/>
        <end position="729"/>
    </location>
</feature>
<keyword evidence="10 11" id="KW-0998">Cell outer membrane</keyword>
<evidence type="ECO:0000313" key="17">
    <source>
        <dbReference type="Proteomes" id="UP000265509"/>
    </source>
</evidence>
<evidence type="ECO:0000256" key="13">
    <source>
        <dbReference type="SAM" id="SignalP"/>
    </source>
</evidence>
<keyword evidence="4" id="KW-0410">Iron transport</keyword>
<evidence type="ECO:0000256" key="6">
    <source>
        <dbReference type="ARBA" id="ARBA00023004"/>
    </source>
</evidence>
<keyword evidence="7" id="KW-0406">Ion transport</keyword>
<dbReference type="PANTHER" id="PTHR32552:SF81">
    <property type="entry name" value="TONB-DEPENDENT OUTER MEMBRANE RECEPTOR"/>
    <property type="match status" value="1"/>
</dbReference>
<sequence length="760" mass="84049">MKANRKRLSAAIVLATGVAAGHAHAQLEEVIVTAQKRTESLQDIPVAISAYNADNIESMGLINAQDIGAASPSLQMPLYPTAANNLALFIRGIGNADSIVITKDPTVGVYYDGVYAARSTGLLAELSDLERVEILRGPQGTLYGRNTTAGAINFINAKPTGELGFKQVLGAGNFGSWRSVSHLNLDDMGGFKAKFTATFSERDGWVDNEGPNAVDGLDYTDYYQREAEGYRVALRFDGIDNLLVDYSYDYSDMDTAPAYFQYGGPTGGLDPAFNPVTDSFRTRLEETRTPTGGGKFAYYLPETETEVQGHNLTIEWAINDQLTLKSITGYREFDDDASQNFSQSFGSAGSLEINTVTDHEQFSQELQLIGSHDRLQWVAGAYYFDEEGTQAERQYLDRATVDQTGIIALDLSNFPPTPCSDGSTAAPFCSDFTLFYPLYLGEYSVDMEVESWAVFGQATWNASERLDLTLGLRYTDDERSAVRTNDGLLWNSFGPGASASTLDEPDYTAIADYQWTENISTYIKYSTGFRSGGSSRNGLEFSQPFDKETLESFELGWKTELLDQRLRLNGAIYHMQIDDVILDYLPDPVNNPQFVEVFNSGEATIEGLELDMTWALGENFLLGLGYAYLDSDIDDAIFPDGSDRSDTTELVWAPQHAYSINADWDIPVNYGTWRLHADYAWQDDQLALANTNFGEVTVAAYGVLNTRLSLADVQMLGGDWQFALWVKNLQDRDNLNYAIGTTAHTFLAPRMYGAELIVEF</sequence>
<dbReference type="GO" id="GO:0009279">
    <property type="term" value="C:cell outer membrane"/>
    <property type="evidence" value="ECO:0007669"/>
    <property type="project" value="UniProtKB-SubCell"/>
</dbReference>
<comment type="similarity">
    <text evidence="11 12">Belongs to the TonB-dependent receptor family.</text>
</comment>
<evidence type="ECO:0000256" key="10">
    <source>
        <dbReference type="ARBA" id="ARBA00023237"/>
    </source>
</evidence>
<dbReference type="Pfam" id="PF00593">
    <property type="entry name" value="TonB_dep_Rec_b-barrel"/>
    <property type="match status" value="1"/>
</dbReference>
<evidence type="ECO:0000256" key="2">
    <source>
        <dbReference type="ARBA" id="ARBA00022448"/>
    </source>
</evidence>
<gene>
    <name evidence="16" type="ORF">DWB85_16650</name>
</gene>
<evidence type="ECO:0000256" key="8">
    <source>
        <dbReference type="ARBA" id="ARBA00023077"/>
    </source>
</evidence>
<dbReference type="InterPro" id="IPR000531">
    <property type="entry name" value="Beta-barrel_TonB"/>
</dbReference>
<dbReference type="GO" id="GO:0006826">
    <property type="term" value="P:iron ion transport"/>
    <property type="evidence" value="ECO:0007669"/>
    <property type="project" value="UniProtKB-KW"/>
</dbReference>
<dbReference type="InterPro" id="IPR039426">
    <property type="entry name" value="TonB-dep_rcpt-like"/>
</dbReference>
<keyword evidence="5 11" id="KW-0812">Transmembrane</keyword>
<dbReference type="SUPFAM" id="SSF56935">
    <property type="entry name" value="Porins"/>
    <property type="match status" value="1"/>
</dbReference>
<dbReference type="AlphaFoldDB" id="A0A3L7DVK8"/>
<dbReference type="PANTHER" id="PTHR32552">
    <property type="entry name" value="FERRICHROME IRON RECEPTOR-RELATED"/>
    <property type="match status" value="1"/>
</dbReference>
<keyword evidence="8 12" id="KW-0798">TonB box</keyword>
<accession>A0A3L7DVK8</accession>
<keyword evidence="3 11" id="KW-1134">Transmembrane beta strand</keyword>
<dbReference type="OrthoDB" id="127311at2"/>
<proteinExistence type="inferred from homology"/>
<name>A0A3L7DVK8_9GAMM</name>
<feature type="signal peptide" evidence="13">
    <location>
        <begin position="1"/>
        <end position="25"/>
    </location>
</feature>
<dbReference type="PROSITE" id="PS52016">
    <property type="entry name" value="TONB_DEPENDENT_REC_3"/>
    <property type="match status" value="1"/>
</dbReference>
<feature type="chain" id="PRO_5018215717" evidence="13">
    <location>
        <begin position="26"/>
        <end position="760"/>
    </location>
</feature>
<evidence type="ECO:0000256" key="3">
    <source>
        <dbReference type="ARBA" id="ARBA00022452"/>
    </source>
</evidence>
<comment type="caution">
    <text evidence="16">The sequence shown here is derived from an EMBL/GenBank/DDBJ whole genome shotgun (WGS) entry which is preliminary data.</text>
</comment>
<protein>
    <submittedName>
        <fullName evidence="16">TonB-dependent receptor</fullName>
    </submittedName>
</protein>
<keyword evidence="17" id="KW-1185">Reference proteome</keyword>
<keyword evidence="2 11" id="KW-0813">Transport</keyword>
<keyword evidence="16" id="KW-0675">Receptor</keyword>